<feature type="domain" description="NAD-dependent epimerase/dehydratase" evidence="2">
    <location>
        <begin position="5"/>
        <end position="205"/>
    </location>
</feature>
<gene>
    <name evidence="4" type="ORF">CFH83_04690</name>
</gene>
<evidence type="ECO:0000256" key="1">
    <source>
        <dbReference type="ARBA" id="ARBA00009353"/>
    </source>
</evidence>
<dbReference type="Gene3D" id="3.40.50.720">
    <property type="entry name" value="NAD(P)-binding Rossmann-like Domain"/>
    <property type="match status" value="1"/>
</dbReference>
<protein>
    <submittedName>
        <fullName evidence="4">TIGR01777 family protein</fullName>
    </submittedName>
</protein>
<organism evidence="4 5">
    <name type="scientific">Sulfuricurvum kujiense</name>
    <dbReference type="NCBI Taxonomy" id="148813"/>
    <lineage>
        <taxon>Bacteria</taxon>
        <taxon>Pseudomonadati</taxon>
        <taxon>Campylobacterota</taxon>
        <taxon>Epsilonproteobacteria</taxon>
        <taxon>Campylobacterales</taxon>
        <taxon>Sulfurimonadaceae</taxon>
        <taxon>Sulfuricurvum</taxon>
    </lineage>
</organism>
<name>A0A2D3WIV8_9BACT</name>
<dbReference type="SUPFAM" id="SSF51735">
    <property type="entry name" value="NAD(P)-binding Rossmann-fold domains"/>
    <property type="match status" value="1"/>
</dbReference>
<dbReference type="PANTHER" id="PTHR11092">
    <property type="entry name" value="SUGAR NUCLEOTIDE EPIMERASE RELATED"/>
    <property type="match status" value="1"/>
</dbReference>
<dbReference type="PANTHER" id="PTHR11092:SF0">
    <property type="entry name" value="EPIMERASE FAMILY PROTEIN SDR39U1"/>
    <property type="match status" value="1"/>
</dbReference>
<evidence type="ECO:0000313" key="5">
    <source>
        <dbReference type="Proteomes" id="UP000228859"/>
    </source>
</evidence>
<accession>A0A2D3WIV8</accession>
<dbReference type="InterPro" id="IPR001509">
    <property type="entry name" value="Epimerase_deHydtase"/>
</dbReference>
<dbReference type="AlphaFoldDB" id="A0A2D3WIV8"/>
<dbReference type="InterPro" id="IPR036291">
    <property type="entry name" value="NAD(P)-bd_dom_sf"/>
</dbReference>
<comment type="similarity">
    <text evidence="1">Belongs to the NAD(P)-dependent epimerase/dehydratase family. SDR39U1 subfamily.</text>
</comment>
<dbReference type="InterPro" id="IPR010099">
    <property type="entry name" value="SDR39U1"/>
</dbReference>
<reference evidence="4 5" key="1">
    <citation type="journal article" date="2017" name="Front. Microbiol.">
        <title>Comparative Genomic Analysis of the Class Epsilonproteobacteria and Proposed Reclassification to Epsilonbacteraeota (phyl. nov.).</title>
        <authorList>
            <person name="Waite D.W."/>
            <person name="Vanwonterghem I."/>
            <person name="Rinke C."/>
            <person name="Parks D.H."/>
            <person name="Zhang Y."/>
            <person name="Takai K."/>
            <person name="Sievert S.M."/>
            <person name="Simon J."/>
            <person name="Campbell B.J."/>
            <person name="Hanson T.E."/>
            <person name="Woyke T."/>
            <person name="Klotz M.G."/>
            <person name="Hugenholtz P."/>
        </authorList>
    </citation>
    <scope>NUCLEOTIDE SEQUENCE [LARGE SCALE GENOMIC DNA]</scope>
    <source>
        <strain evidence="4">UBA12443</strain>
    </source>
</reference>
<proteinExistence type="inferred from homology"/>
<dbReference type="Proteomes" id="UP000228859">
    <property type="component" value="Unassembled WGS sequence"/>
</dbReference>
<dbReference type="NCBIfam" id="TIGR01777">
    <property type="entry name" value="yfcH"/>
    <property type="match status" value="1"/>
</dbReference>
<comment type="caution">
    <text evidence="4">The sequence shown here is derived from an EMBL/GenBank/DDBJ whole genome shotgun (WGS) entry which is preliminary data.</text>
</comment>
<evidence type="ECO:0000259" key="3">
    <source>
        <dbReference type="Pfam" id="PF08338"/>
    </source>
</evidence>
<feature type="domain" description="DUF1731" evidence="3">
    <location>
        <begin position="236"/>
        <end position="282"/>
    </location>
</feature>
<dbReference type="Pfam" id="PF01370">
    <property type="entry name" value="Epimerase"/>
    <property type="match status" value="1"/>
</dbReference>
<dbReference type="RefSeq" id="WP_294894528.1">
    <property type="nucleotide sequence ID" value="NZ_DLUI01000069.1"/>
</dbReference>
<dbReference type="InterPro" id="IPR013549">
    <property type="entry name" value="DUF1731"/>
</dbReference>
<dbReference type="Pfam" id="PF08338">
    <property type="entry name" value="DUF1731"/>
    <property type="match status" value="1"/>
</dbReference>
<sequence length="287" mass="31941">MKIGICGISGFVGSALKVFFEKRGDEVFSLSIRAETPVELIAQKLNGCDVLINLAGANILGRWTSEYKELLRQSRLETTDKLVNALSLCDHPPHTFLNASAVGIYDAYHQHDEFSSHYGDDFLATLVQDWEYSASHAQSEQTRVCMMRFGVVYAHGGGAMSKMIPPFKLGLGGKMGDGFQMISWIHLEDLVRAAAFLIDHKEIKGVVNFTAPEPISNLQQTKAMGRILHRPTFFDLPEWVVKLAFGEGSIVMLESKEVYPRILQDAGFAFRYPTFDSAMEEIARAQG</sequence>
<dbReference type="EMBL" id="DLUI01000069">
    <property type="protein sequence ID" value="DAB38687.1"/>
    <property type="molecule type" value="Genomic_DNA"/>
</dbReference>
<evidence type="ECO:0000259" key="2">
    <source>
        <dbReference type="Pfam" id="PF01370"/>
    </source>
</evidence>
<evidence type="ECO:0000313" key="4">
    <source>
        <dbReference type="EMBL" id="DAB38687.1"/>
    </source>
</evidence>